<dbReference type="InterPro" id="IPR025827">
    <property type="entry name" value="Zn_ribbon_recom_dom"/>
</dbReference>
<dbReference type="Pfam" id="PF07508">
    <property type="entry name" value="Recombinase"/>
    <property type="match status" value="1"/>
</dbReference>
<evidence type="ECO:0000259" key="1">
    <source>
        <dbReference type="PROSITE" id="PS51737"/>
    </source>
</evidence>
<dbReference type="EMBL" id="VIVR01000001">
    <property type="protein sequence ID" value="TWE16224.1"/>
    <property type="molecule type" value="Genomic_DNA"/>
</dbReference>
<dbReference type="GO" id="GO:0000150">
    <property type="term" value="F:DNA strand exchange activity"/>
    <property type="evidence" value="ECO:0007669"/>
    <property type="project" value="InterPro"/>
</dbReference>
<evidence type="ECO:0000313" key="2">
    <source>
        <dbReference type="EMBL" id="TWE16224.1"/>
    </source>
</evidence>
<dbReference type="PROSITE" id="PS51737">
    <property type="entry name" value="RECOMBINASE_DNA_BIND"/>
    <property type="match status" value="1"/>
</dbReference>
<dbReference type="Proteomes" id="UP000318416">
    <property type="component" value="Unassembled WGS sequence"/>
</dbReference>
<dbReference type="PANTHER" id="PTHR30461">
    <property type="entry name" value="DNA-INVERTASE FROM LAMBDOID PROPHAGE"/>
    <property type="match status" value="1"/>
</dbReference>
<comment type="caution">
    <text evidence="2">The sequence shown here is derived from an EMBL/GenBank/DDBJ whole genome shotgun (WGS) entry which is preliminary data.</text>
</comment>
<dbReference type="Pfam" id="PF13408">
    <property type="entry name" value="Zn_ribbon_recom"/>
    <property type="match status" value="1"/>
</dbReference>
<keyword evidence="3" id="KW-1185">Reference proteome</keyword>
<dbReference type="Gene3D" id="3.90.1750.20">
    <property type="entry name" value="Putative Large Serine Recombinase, Chain B, Domain 2"/>
    <property type="match status" value="1"/>
</dbReference>
<protein>
    <submittedName>
        <fullName evidence="2">Recombinase-like zinc beta ribbon protein</fullName>
    </submittedName>
</protein>
<sequence length="424" mass="46357">MAVERAGAVVSGHGRVVAEYFDIGHSRALPWARRPEAAALIADLADPERGFDALIIGSSERAFYGNQFASMAPLFEHFGVQLWVPELGGVVDPQVAGHEELMILLGIIAKREITRTRIRVRTAMLVQTRDQGRYLGGRPPYGYRLVDAGLHPNRALARRGVRLNRLDTDPHTAPVVRWIFAQRLEGHSVARVTRALNDAGIPCPSAADPGRNPHRDGGGWRLPTVAAILANPRYTGRQVWNRQRTDHDLLDPDNTALGHREVMRRNEPEDWAISDTQAHPALVTEADFVTAQGIRASKETVPGRTYLLAGLLVCGLCQRRMESCWSNGRAAYRCRHGYTSATPKPGRAPNAYVREDRVVPHLPALLLRLATVGGLESEGADARLAPTVADAIEYLRSGGTTLTYDPAGGTITAGTERAERILIG</sequence>
<organism evidence="2 3">
    <name type="scientific">Kitasatospora atroaurantiaca</name>
    <dbReference type="NCBI Taxonomy" id="285545"/>
    <lineage>
        <taxon>Bacteria</taxon>
        <taxon>Bacillati</taxon>
        <taxon>Actinomycetota</taxon>
        <taxon>Actinomycetes</taxon>
        <taxon>Kitasatosporales</taxon>
        <taxon>Streptomycetaceae</taxon>
        <taxon>Kitasatospora</taxon>
    </lineage>
</organism>
<dbReference type="InterPro" id="IPR050639">
    <property type="entry name" value="SSR_resolvase"/>
</dbReference>
<proteinExistence type="predicted"/>
<dbReference type="PANTHER" id="PTHR30461:SF23">
    <property type="entry name" value="DNA RECOMBINASE-RELATED"/>
    <property type="match status" value="1"/>
</dbReference>
<evidence type="ECO:0000313" key="3">
    <source>
        <dbReference type="Proteomes" id="UP000318416"/>
    </source>
</evidence>
<reference evidence="2 3" key="1">
    <citation type="submission" date="2019-06" db="EMBL/GenBank/DDBJ databases">
        <title>Sequencing the genomes of 1000 actinobacteria strains.</title>
        <authorList>
            <person name="Klenk H.-P."/>
        </authorList>
    </citation>
    <scope>NUCLEOTIDE SEQUENCE [LARGE SCALE GENOMIC DNA]</scope>
    <source>
        <strain evidence="2 3">DSM 41649</strain>
    </source>
</reference>
<dbReference type="GO" id="GO:0003677">
    <property type="term" value="F:DNA binding"/>
    <property type="evidence" value="ECO:0007669"/>
    <property type="project" value="InterPro"/>
</dbReference>
<gene>
    <name evidence="2" type="ORF">FB465_1195</name>
</gene>
<accession>A0A561EKT8</accession>
<dbReference type="AlphaFoldDB" id="A0A561EKT8"/>
<dbReference type="InterPro" id="IPR011109">
    <property type="entry name" value="DNA_bind_recombinase_dom"/>
</dbReference>
<dbReference type="RefSeq" id="WP_246192528.1">
    <property type="nucleotide sequence ID" value="NZ_BAAABR010000037.1"/>
</dbReference>
<dbReference type="InterPro" id="IPR038109">
    <property type="entry name" value="DNA_bind_recomb_sf"/>
</dbReference>
<name>A0A561EKT8_9ACTN</name>
<feature type="domain" description="Recombinase" evidence="1">
    <location>
        <begin position="140"/>
        <end position="301"/>
    </location>
</feature>